<evidence type="ECO:0000259" key="2">
    <source>
        <dbReference type="Pfam" id="PF12868"/>
    </source>
</evidence>
<feature type="compositionally biased region" description="Low complexity" evidence="1">
    <location>
        <begin position="1041"/>
        <end position="1051"/>
    </location>
</feature>
<feature type="region of interest" description="Disordered" evidence="1">
    <location>
        <begin position="1040"/>
        <end position="1059"/>
    </location>
</feature>
<feature type="compositionally biased region" description="Basic and acidic residues" evidence="1">
    <location>
        <begin position="387"/>
        <end position="398"/>
    </location>
</feature>
<feature type="region of interest" description="Disordered" evidence="1">
    <location>
        <begin position="433"/>
        <end position="487"/>
    </location>
</feature>
<feature type="compositionally biased region" description="Basic and acidic residues" evidence="1">
    <location>
        <begin position="807"/>
        <end position="834"/>
    </location>
</feature>
<dbReference type="OrthoDB" id="3561737at2759"/>
<dbReference type="EMBL" id="KZ613470">
    <property type="protein sequence ID" value="PMD25491.1"/>
    <property type="molecule type" value="Genomic_DNA"/>
</dbReference>
<dbReference type="PANTHER" id="PTHR35487:SF1">
    <property type="entry name" value="DUF3824 DOMAIN-CONTAINING PROTEIN"/>
    <property type="match status" value="1"/>
</dbReference>
<dbReference type="AlphaFoldDB" id="A0A2J6QGU0"/>
<sequence length="1059" mass="119361">MPEHITRERVIYRGGGRDQDSSSDDETTTVSRRDSHSGGGYRTVQRYRVTPSRVEPVEDERRSSRTLLEVRDRRGDRLDIERTSDRFEPPARPRSAIDIRPRSTVVERYVERESPREPERSERTRTMVYERDRREPERERSWDRDFRREPERDVRETDVRIEKRVTTERREEPYELERYQREVEYYERPEPAPQPIVIRQRAPEPQKIILQEAPAPPPIYLPQPAREEAFQVIRRREEVEEVARPEPRRIEDEYYYRRDVRQSGGPRRSDEDFAIGAAVGPLAVAAYHDRREREIRPRDSVSDGGYSDGSDVVVRRRIIKKERSLSRDSHHKRHLAEGALAGAGAAALLANHRDKRGDGPEHRGRKVIGGAALGALGAEVLTRARSRYREDHDDDRSRSRSTSRHSHRKIKTGLALAAAGLAAAAAAKYVSNRKANAAEEGRGRSRTRSVSRRRYSDDDDYYDDDRHGRSRSRHADPKHRTAQMAKAGVATAAVAGIVEHFRNKSKKRDGSRSKSRIRTGAEIAAAGLAGAGVAGLYEGRKAKEERDEAEHEARRERRKSRSRSRARSVGAYSDPGVDPELGMVQYGTEPVYAHPGYYDPAAAAGAGAAYGATRERRSRSGRRRHSSESSAEHDNRKKSRSRSRVRDIAGVAAGTAAAAIGINQYKKRKEKKEAERERERRRYEEEESPAEHYYDHDYRDEDYSPSPPHASGGSYYPENHAFQPPPTGPFTHQPMNTPIPPAEAAPIPPYNPADYGGHQAANPDPYPYPPGTGDNVSAARSRPPPATAATASGALPYFPPPPTAPLPDEREQPHDQVNDRHDHDHNRDAEEAPRVKIYTPPSTASASPLSSPTELPARASNKSVNFAPLSPSSSRRLAKIHKTAPHSHEPYDADDPKNLPPSQSSNYNSQSRDDVADETDHVYDDSPETRHRRRRRRNSDPSSDRPNQPTKHRRRHHNPSRSPSPSSSAETEILPDRFDKDGRPLDRHGNLFPRSSARGAMSFGGGVGDPGQEMVERFTREIADVVEGKKSWVSLLRNVVSGSPSSSTDDLSGGKRRRR</sequence>
<feature type="compositionally biased region" description="Basic and acidic residues" evidence="1">
    <location>
        <begin position="55"/>
        <end position="101"/>
    </location>
</feature>
<organism evidence="3 4">
    <name type="scientific">Hyaloscypha hepaticicola</name>
    <dbReference type="NCBI Taxonomy" id="2082293"/>
    <lineage>
        <taxon>Eukaryota</taxon>
        <taxon>Fungi</taxon>
        <taxon>Dikarya</taxon>
        <taxon>Ascomycota</taxon>
        <taxon>Pezizomycotina</taxon>
        <taxon>Leotiomycetes</taxon>
        <taxon>Helotiales</taxon>
        <taxon>Hyaloscyphaceae</taxon>
        <taxon>Hyaloscypha</taxon>
    </lineage>
</organism>
<feature type="compositionally biased region" description="Basic and acidic residues" evidence="1">
    <location>
        <begin position="671"/>
        <end position="702"/>
    </location>
</feature>
<keyword evidence="4" id="KW-1185">Reference proteome</keyword>
<feature type="compositionally biased region" description="Basic and acidic residues" evidence="1">
    <location>
        <begin position="886"/>
        <end position="897"/>
    </location>
</feature>
<dbReference type="STRING" id="1745343.A0A2J6QGU0"/>
<protein>
    <recommendedName>
        <fullName evidence="2">DUF3824 domain-containing protein</fullName>
    </recommendedName>
</protein>
<feature type="compositionally biased region" description="Low complexity" evidence="1">
    <location>
        <begin position="592"/>
        <end position="612"/>
    </location>
</feature>
<feature type="compositionally biased region" description="Basic and acidic residues" evidence="1">
    <location>
        <begin position="974"/>
        <end position="989"/>
    </location>
</feature>
<feature type="compositionally biased region" description="Basic and acidic residues" evidence="1">
    <location>
        <begin position="911"/>
        <end position="929"/>
    </location>
</feature>
<feature type="compositionally biased region" description="Low complexity" evidence="1">
    <location>
        <begin position="839"/>
        <end position="857"/>
    </location>
</feature>
<feature type="compositionally biased region" description="Basic and acidic residues" evidence="1">
    <location>
        <begin position="1"/>
        <end position="20"/>
    </location>
</feature>
<dbReference type="PANTHER" id="PTHR35487">
    <property type="entry name" value="DUF3824 DOMAIN-CONTAINING PROTEIN"/>
    <property type="match status" value="1"/>
</dbReference>
<feature type="compositionally biased region" description="Basic and acidic residues" evidence="1">
    <location>
        <begin position="538"/>
        <end position="555"/>
    </location>
</feature>
<gene>
    <name evidence="3" type="ORF">NA56DRAFT_655668</name>
</gene>
<feature type="region of interest" description="Disordered" evidence="1">
    <location>
        <begin position="537"/>
        <end position="1012"/>
    </location>
</feature>
<feature type="compositionally biased region" description="Basic and acidic residues" evidence="1">
    <location>
        <begin position="626"/>
        <end position="635"/>
    </location>
</feature>
<feature type="compositionally biased region" description="Basic residues" evidence="1">
    <location>
        <begin position="616"/>
        <end position="625"/>
    </location>
</feature>
<feature type="compositionally biased region" description="Basic residues" evidence="1">
    <location>
        <begin position="556"/>
        <end position="566"/>
    </location>
</feature>
<feature type="compositionally biased region" description="Basic residues" evidence="1">
    <location>
        <begin position="444"/>
        <end position="453"/>
    </location>
</feature>
<dbReference type="Pfam" id="PF12868">
    <property type="entry name" value="DUF3824"/>
    <property type="match status" value="2"/>
</dbReference>
<feature type="domain" description="DUF3824" evidence="2">
    <location>
        <begin position="640"/>
        <end position="782"/>
    </location>
</feature>
<accession>A0A2J6QGU0</accession>
<name>A0A2J6QGU0_9HELO</name>
<dbReference type="Proteomes" id="UP000235672">
    <property type="component" value="Unassembled WGS sequence"/>
</dbReference>
<proteinExistence type="predicted"/>
<feature type="region of interest" description="Disordered" evidence="1">
    <location>
        <begin position="1"/>
        <end position="149"/>
    </location>
</feature>
<feature type="compositionally biased region" description="Basic and acidic residues" evidence="1">
    <location>
        <begin position="108"/>
        <end position="149"/>
    </location>
</feature>
<feature type="compositionally biased region" description="Pro residues" evidence="1">
    <location>
        <begin position="737"/>
        <end position="751"/>
    </location>
</feature>
<feature type="domain" description="DUF3824" evidence="2">
    <location>
        <begin position="512"/>
        <end position="598"/>
    </location>
</feature>
<feature type="compositionally biased region" description="Polar residues" evidence="1">
    <location>
        <begin position="860"/>
        <end position="875"/>
    </location>
</feature>
<dbReference type="InterPro" id="IPR024436">
    <property type="entry name" value="DUF3824"/>
</dbReference>
<evidence type="ECO:0000313" key="4">
    <source>
        <dbReference type="Proteomes" id="UP000235672"/>
    </source>
</evidence>
<feature type="compositionally biased region" description="Low complexity" evidence="1">
    <location>
        <begin position="900"/>
        <end position="910"/>
    </location>
</feature>
<feature type="compositionally biased region" description="Basic residues" evidence="1">
    <location>
        <begin position="876"/>
        <end position="885"/>
    </location>
</feature>
<feature type="compositionally biased region" description="Low complexity" evidence="1">
    <location>
        <begin position="648"/>
        <end position="662"/>
    </location>
</feature>
<feature type="compositionally biased region" description="Basic residues" evidence="1">
    <location>
        <begin position="950"/>
        <end position="959"/>
    </location>
</feature>
<feature type="compositionally biased region" description="Basic residues" evidence="1">
    <location>
        <begin position="399"/>
        <end position="410"/>
    </location>
</feature>
<feature type="region of interest" description="Disordered" evidence="1">
    <location>
        <begin position="384"/>
        <end position="410"/>
    </location>
</feature>
<feature type="compositionally biased region" description="Low complexity" evidence="1">
    <location>
        <begin position="771"/>
        <end position="792"/>
    </location>
</feature>
<evidence type="ECO:0000256" key="1">
    <source>
        <dbReference type="SAM" id="MobiDB-lite"/>
    </source>
</evidence>
<evidence type="ECO:0000313" key="3">
    <source>
        <dbReference type="EMBL" id="PMD25491.1"/>
    </source>
</evidence>
<reference evidence="3 4" key="1">
    <citation type="submission" date="2016-05" db="EMBL/GenBank/DDBJ databases">
        <title>A degradative enzymes factory behind the ericoid mycorrhizal symbiosis.</title>
        <authorList>
            <consortium name="DOE Joint Genome Institute"/>
            <person name="Martino E."/>
            <person name="Morin E."/>
            <person name="Grelet G."/>
            <person name="Kuo A."/>
            <person name="Kohler A."/>
            <person name="Daghino S."/>
            <person name="Barry K."/>
            <person name="Choi C."/>
            <person name="Cichocki N."/>
            <person name="Clum A."/>
            <person name="Copeland A."/>
            <person name="Hainaut M."/>
            <person name="Haridas S."/>
            <person name="Labutti K."/>
            <person name="Lindquist E."/>
            <person name="Lipzen A."/>
            <person name="Khouja H.-R."/>
            <person name="Murat C."/>
            <person name="Ohm R."/>
            <person name="Olson A."/>
            <person name="Spatafora J."/>
            <person name="Veneault-Fourrey C."/>
            <person name="Henrissat B."/>
            <person name="Grigoriev I."/>
            <person name="Martin F."/>
            <person name="Perotto S."/>
        </authorList>
    </citation>
    <scope>NUCLEOTIDE SEQUENCE [LARGE SCALE GENOMIC DNA]</scope>
    <source>
        <strain evidence="3 4">UAMH 7357</strain>
    </source>
</reference>